<keyword evidence="7" id="KW-0998">Cell outer membrane</keyword>
<dbReference type="GO" id="GO:0005576">
    <property type="term" value="C:extracellular region"/>
    <property type="evidence" value="ECO:0007669"/>
    <property type="project" value="UniProtKB-SubCell"/>
</dbReference>
<evidence type="ECO:0000256" key="6">
    <source>
        <dbReference type="ARBA" id="ARBA00023136"/>
    </source>
</evidence>
<evidence type="ECO:0000256" key="8">
    <source>
        <dbReference type="SAM" id="Phobius"/>
    </source>
</evidence>
<evidence type="ECO:0000256" key="3">
    <source>
        <dbReference type="ARBA" id="ARBA00004613"/>
    </source>
</evidence>
<dbReference type="SMART" id="SM00710">
    <property type="entry name" value="PbH1"/>
    <property type="match status" value="11"/>
</dbReference>
<dbReference type="Gene3D" id="2.60.40.10">
    <property type="entry name" value="Immunoglobulins"/>
    <property type="match status" value="1"/>
</dbReference>
<dbReference type="AlphaFoldDB" id="A0A166FG70"/>
<evidence type="ECO:0000256" key="7">
    <source>
        <dbReference type="ARBA" id="ARBA00023237"/>
    </source>
</evidence>
<dbReference type="Gene3D" id="2.160.20.10">
    <property type="entry name" value="Single-stranded right-handed beta-helix, Pectin lyase-like"/>
    <property type="match status" value="1"/>
</dbReference>
<dbReference type="InterPro" id="IPR012334">
    <property type="entry name" value="Pectin_lyas_fold"/>
</dbReference>
<keyword evidence="8" id="KW-0812">Transmembrane</keyword>
<keyword evidence="6 8" id="KW-0472">Membrane</keyword>
<dbReference type="Pfam" id="PF02415">
    <property type="entry name" value="Chlam_PMP"/>
    <property type="match status" value="2"/>
</dbReference>
<keyword evidence="8" id="KW-1133">Transmembrane helix</keyword>
<keyword evidence="10" id="KW-1185">Reference proteome</keyword>
<dbReference type="InterPro" id="IPR013783">
    <property type="entry name" value="Ig-like_fold"/>
</dbReference>
<dbReference type="PATRIC" id="fig|47311.3.peg.123"/>
<evidence type="ECO:0000256" key="4">
    <source>
        <dbReference type="ARBA" id="ARBA00022525"/>
    </source>
</evidence>
<gene>
    <name evidence="9" type="ORF">MBCUT_01190</name>
</gene>
<protein>
    <submittedName>
        <fullName evidence="9">Uncharacterized protein</fullName>
    </submittedName>
</protein>
<dbReference type="SUPFAM" id="SSF49464">
    <property type="entry name" value="Carboxypeptidase regulatory domain-like"/>
    <property type="match status" value="1"/>
</dbReference>
<dbReference type="SUPFAM" id="SSF51126">
    <property type="entry name" value="Pectin lyase-like"/>
    <property type="match status" value="2"/>
</dbReference>
<dbReference type="InterPro" id="IPR011050">
    <property type="entry name" value="Pectin_lyase_fold/virulence"/>
</dbReference>
<keyword evidence="4" id="KW-0964">Secreted</keyword>
<reference evidence="9 10" key="1">
    <citation type="submission" date="2016-04" db="EMBL/GenBank/DDBJ databases">
        <title>Genome sequence of Methanobrevibacter cuticularis DSM 11139.</title>
        <authorList>
            <person name="Poehlein A."/>
            <person name="Seedorf H."/>
            <person name="Daniel R."/>
        </authorList>
    </citation>
    <scope>NUCLEOTIDE SEQUENCE [LARGE SCALE GENOMIC DNA]</scope>
    <source>
        <strain evidence="9 10">DSM 11139</strain>
    </source>
</reference>
<comment type="subcellular location">
    <subcellularLocation>
        <location evidence="1">Cell envelope</location>
    </subcellularLocation>
    <subcellularLocation>
        <location evidence="2">Cell outer membrane</location>
    </subcellularLocation>
    <subcellularLocation>
        <location evidence="3">Secreted</location>
    </subcellularLocation>
</comment>
<evidence type="ECO:0000256" key="5">
    <source>
        <dbReference type="ARBA" id="ARBA00022729"/>
    </source>
</evidence>
<dbReference type="Proteomes" id="UP000077275">
    <property type="component" value="Unassembled WGS sequence"/>
</dbReference>
<dbReference type="InterPro" id="IPR008969">
    <property type="entry name" value="CarboxyPept-like_regulatory"/>
</dbReference>
<evidence type="ECO:0000313" key="10">
    <source>
        <dbReference type="Proteomes" id="UP000077275"/>
    </source>
</evidence>
<name>A0A166FG70_9EURY</name>
<sequence>MEVKKIKNYKKTILKTSILIATILLLAISLNSSFAATVPINNTTPGGINGTITSGTTNPGDTILLAPGNYTGTTNTGITINKNVTIQGNGPAANVIIDAQGSRRIFTIGNNLNVTFINITFTNGRSSTTYTVLGGAIYNQYTTTTMTFINCTFTSNTATTNYGGGAITNFGVMSVSGSTFTNNYASFGGGAISNIGVMSVNDSTFISNSAGNMGGAVIYNHGVNSKISSSTFINNTATSNGGGVIYNHADGANFSISDSTFINNTAIGVGGVICNSGGVNFSVSGSTFINNTAGGGVGSGGAIYNNDNGVNFSVSGSTFINSSGTTGGAIYSSGANGSFSGSSFINNSVTGNGGAIFNSGANGRVDDSNFTNNTANSIGGGAIYNNVNGVNLSVSGSIFTNNSAAATAGSGGAIFNNANNLGVNGSNFINNTAGSVGGGAIANNGNNSIVNYNRIFNNTDTNGFDMVNTGNNVNANLNWWGINNITDKIMGINTSNHYILNITNSSSLDNLNIGDKVNFSLLVLNTTLTNDGVGNLPDFVINGTFDGVAYNSSRADNFTYIFPISSGGNQTVHASLDDQYVNRTFTVIAAIKNSTNSTIVVNPNPAQIGENITVSGQLANYTGIGFVNVTVDGKLFTNVTVDVSGYWELNYTTNRTGTFDIDVSFAGDGNYDAFSNSTTFTVNKNSTNSTIIVNPNPAQIGENITVSGQLANFTGIGFVNVTVDGNLFTNVTVDVSGYWELNYTTNRTGIFDIDVSFAGDSNYDAFSNSTTFTVNKNSTNSTIVVSPNPSQIGENVTVSGQLANFTGIGFVNVTVDGNLFTDVIVDVYGYWELNYTANRTGTDLEIVVSFAGDSNYDAFSNSTTFTVAKNSTNSTIVVSPNPAQIGENVTVSGQLANFTGIGFVNVTVDGNLFTDVIVDVSGYWELNYTSNRTGTDLEIVVSFAGNENYTSFTNTTSFNVTKLAVNSTINIPKDVKVGKIITIDGVLVDENGNPLANAPIAVTVGGKVYSLITDSNGRWSLTYKPTHTGNVNVVVDYTGNDEYFSYTNTTTFNVVKGQVIVDIDVVKNSDGSVDVIVTVSDEYGDPIPDYKVNIGLDGKNIGNIVTNVLGIGRIHIPTNKLSVGHHVITATSDNANYYINPVSAEFEIQNNKNDTNNTNKTSDNPVAIATMKNTGIPIIAIILVLISVFGISIRRKQN</sequence>
<comment type="caution">
    <text evidence="9">The sequence shown here is derived from an EMBL/GenBank/DDBJ whole genome shotgun (WGS) entry which is preliminary data.</text>
</comment>
<dbReference type="InterPro" id="IPR006626">
    <property type="entry name" value="PbH1"/>
</dbReference>
<dbReference type="EMBL" id="LWMW01000022">
    <property type="protein sequence ID" value="KZX17641.1"/>
    <property type="molecule type" value="Genomic_DNA"/>
</dbReference>
<accession>A0A166FG70</accession>
<dbReference type="InterPro" id="IPR003368">
    <property type="entry name" value="POMP_repeat"/>
</dbReference>
<organism evidence="9 10">
    <name type="scientific">Methanobrevibacter cuticularis</name>
    <dbReference type="NCBI Taxonomy" id="47311"/>
    <lineage>
        <taxon>Archaea</taxon>
        <taxon>Methanobacteriati</taxon>
        <taxon>Methanobacteriota</taxon>
        <taxon>Methanomada group</taxon>
        <taxon>Methanobacteria</taxon>
        <taxon>Methanobacteriales</taxon>
        <taxon>Methanobacteriaceae</taxon>
        <taxon>Methanobrevibacter</taxon>
    </lineage>
</organism>
<keyword evidence="5" id="KW-0732">Signal</keyword>
<evidence type="ECO:0000256" key="1">
    <source>
        <dbReference type="ARBA" id="ARBA00004196"/>
    </source>
</evidence>
<evidence type="ECO:0000256" key="2">
    <source>
        <dbReference type="ARBA" id="ARBA00004442"/>
    </source>
</evidence>
<proteinExistence type="predicted"/>
<evidence type="ECO:0000313" key="9">
    <source>
        <dbReference type="EMBL" id="KZX17641.1"/>
    </source>
</evidence>
<feature type="transmembrane region" description="Helical" evidence="8">
    <location>
        <begin position="1174"/>
        <end position="1193"/>
    </location>
</feature>